<proteinExistence type="predicted"/>
<dbReference type="AlphaFoldDB" id="A0A1U9KMF1"/>
<dbReference type="PANTHER" id="PTHR36302:SF1">
    <property type="entry name" value="COPPER CHAPERONE PCU(A)C"/>
    <property type="match status" value="1"/>
</dbReference>
<dbReference type="InterPro" id="IPR007410">
    <property type="entry name" value="LpqE-like"/>
</dbReference>
<dbReference type="Gene3D" id="2.60.40.1890">
    <property type="entry name" value="PCu(A)C copper chaperone"/>
    <property type="match status" value="1"/>
</dbReference>
<evidence type="ECO:0008006" key="3">
    <source>
        <dbReference type="Google" id="ProtNLM"/>
    </source>
</evidence>
<keyword evidence="2" id="KW-1185">Reference proteome</keyword>
<evidence type="ECO:0000313" key="2">
    <source>
        <dbReference type="Proteomes" id="UP000188604"/>
    </source>
</evidence>
<dbReference type="InterPro" id="IPR058248">
    <property type="entry name" value="Lxx211020-like"/>
</dbReference>
<sequence length="164" mass="17803">MARGAAGITLLCVIAGANIQRADAAQEPMSADNMNADVPGQKDAAHDISVSGWIRYGQHRHDIGAAFFTITNNGHENHLLTNVSTPACGSLVIRHTDQEANSQTDVLFTHLALPHQVTMVFPEGGYHLVCREIKQDMQVGDKTPFTFYFLGGSSTTVQFEVRGH</sequence>
<dbReference type="KEGG" id="nch:A0U93_02220"/>
<dbReference type="InterPro" id="IPR036182">
    <property type="entry name" value="PCuAC_sf"/>
</dbReference>
<dbReference type="STRING" id="320497.A0U93_02220"/>
<name>A0A1U9KMF1_9PROT</name>
<dbReference type="Proteomes" id="UP000188604">
    <property type="component" value="Chromosome"/>
</dbReference>
<protein>
    <recommendedName>
        <fullName evidence="3">Copper chaperone PCu(A)C</fullName>
    </recommendedName>
</protein>
<accession>A0A1U9KMF1</accession>
<evidence type="ECO:0000313" key="1">
    <source>
        <dbReference type="EMBL" id="AQS86955.1"/>
    </source>
</evidence>
<dbReference type="PANTHER" id="PTHR36302">
    <property type="entry name" value="BLR7088 PROTEIN"/>
    <property type="match status" value="1"/>
</dbReference>
<dbReference type="EMBL" id="CP014691">
    <property type="protein sequence ID" value="AQS86955.1"/>
    <property type="molecule type" value="Genomic_DNA"/>
</dbReference>
<reference evidence="1 2" key="1">
    <citation type="submission" date="2016-03" db="EMBL/GenBank/DDBJ databases">
        <title>Acetic acid bacteria sequencing.</title>
        <authorList>
            <person name="Brandt J."/>
            <person name="Jakob F."/>
            <person name="Vogel R.F."/>
        </authorList>
    </citation>
    <scope>NUCLEOTIDE SEQUENCE [LARGE SCALE GENOMIC DNA]</scope>
    <source>
        <strain evidence="1 2">NBRC 101099</strain>
    </source>
</reference>
<organism evidence="1 2">
    <name type="scientific">Neoasaia chiangmaiensis</name>
    <dbReference type="NCBI Taxonomy" id="320497"/>
    <lineage>
        <taxon>Bacteria</taxon>
        <taxon>Pseudomonadati</taxon>
        <taxon>Pseudomonadota</taxon>
        <taxon>Alphaproteobacteria</taxon>
        <taxon>Acetobacterales</taxon>
        <taxon>Acetobacteraceae</taxon>
        <taxon>Neoasaia</taxon>
    </lineage>
</organism>
<dbReference type="Pfam" id="PF04314">
    <property type="entry name" value="PCuAC"/>
    <property type="match status" value="1"/>
</dbReference>
<gene>
    <name evidence="1" type="ORF">A0U93_02220</name>
</gene>
<dbReference type="SUPFAM" id="SSF110087">
    <property type="entry name" value="DR1885-like metal-binding protein"/>
    <property type="match status" value="1"/>
</dbReference>